<gene>
    <name evidence="1" type="ORF">ALTATR162_LOCUS4967</name>
</gene>
<protein>
    <submittedName>
        <fullName evidence="1">Uncharacterized protein</fullName>
    </submittedName>
</protein>
<reference evidence="1" key="1">
    <citation type="submission" date="2021-05" db="EMBL/GenBank/DDBJ databases">
        <authorList>
            <person name="Stam R."/>
        </authorList>
    </citation>
    <scope>NUCLEOTIDE SEQUENCE</scope>
    <source>
        <strain evidence="1">CS162</strain>
    </source>
</reference>
<organism evidence="1 2">
    <name type="scientific">Alternaria atra</name>
    <dbReference type="NCBI Taxonomy" id="119953"/>
    <lineage>
        <taxon>Eukaryota</taxon>
        <taxon>Fungi</taxon>
        <taxon>Dikarya</taxon>
        <taxon>Ascomycota</taxon>
        <taxon>Pezizomycotina</taxon>
        <taxon>Dothideomycetes</taxon>
        <taxon>Pleosporomycetidae</taxon>
        <taxon>Pleosporales</taxon>
        <taxon>Pleosporineae</taxon>
        <taxon>Pleosporaceae</taxon>
        <taxon>Alternaria</taxon>
        <taxon>Alternaria sect. Ulocladioides</taxon>
    </lineage>
</organism>
<evidence type="ECO:0000313" key="1">
    <source>
        <dbReference type="EMBL" id="CAG5157175.1"/>
    </source>
</evidence>
<sequence length="137" mass="14034">MPAVIDKSFSGVLGSVYGIMSGACNAQYQCNITVAGSISNLLVDGNNYTTSSSVAAWCDGGRCYGAANAPLTATAPFVITCDQLSGTQACSATISGAANAIFTNGKSLEFWGWLTPAGYCQNGVYTVSIKAVGDPMY</sequence>
<dbReference type="EMBL" id="CAJRGZ010000017">
    <property type="protein sequence ID" value="CAG5157175.1"/>
    <property type="molecule type" value="Genomic_DNA"/>
</dbReference>
<comment type="caution">
    <text evidence="1">The sequence shown here is derived from an EMBL/GenBank/DDBJ whole genome shotgun (WGS) entry which is preliminary data.</text>
</comment>
<dbReference type="Proteomes" id="UP000676310">
    <property type="component" value="Unassembled WGS sequence"/>
</dbReference>
<dbReference type="GeneID" id="67016692"/>
<dbReference type="RefSeq" id="XP_043168518.1">
    <property type="nucleotide sequence ID" value="XM_043312583.1"/>
</dbReference>
<dbReference type="OrthoDB" id="3694481at2759"/>
<dbReference type="AlphaFoldDB" id="A0A8J2I6U7"/>
<name>A0A8J2I6U7_9PLEO</name>
<accession>A0A8J2I6U7</accession>
<keyword evidence="2" id="KW-1185">Reference proteome</keyword>
<evidence type="ECO:0000313" key="2">
    <source>
        <dbReference type="Proteomes" id="UP000676310"/>
    </source>
</evidence>
<proteinExistence type="predicted"/>
<dbReference type="PROSITE" id="PS51257">
    <property type="entry name" value="PROKAR_LIPOPROTEIN"/>
    <property type="match status" value="1"/>
</dbReference>